<accession>A0A1I5XSE3</accession>
<dbReference type="PANTHER" id="PTHR43616">
    <property type="entry name" value="GLYCEROL DEHYDROGENASE"/>
    <property type="match status" value="1"/>
</dbReference>
<evidence type="ECO:0000256" key="1">
    <source>
        <dbReference type="ARBA" id="ARBA00022723"/>
    </source>
</evidence>
<dbReference type="Proteomes" id="UP000182762">
    <property type="component" value="Unassembled WGS sequence"/>
</dbReference>
<dbReference type="InterPro" id="IPR016205">
    <property type="entry name" value="Glycerol_DH"/>
</dbReference>
<evidence type="ECO:0000256" key="2">
    <source>
        <dbReference type="ARBA" id="ARBA00023002"/>
    </source>
</evidence>
<dbReference type="RefSeq" id="WP_061803497.1">
    <property type="nucleotide sequence ID" value="NZ_FOXX01000002.1"/>
</dbReference>
<dbReference type="CDD" id="cd08172">
    <property type="entry name" value="GlyDH-like"/>
    <property type="match status" value="1"/>
</dbReference>
<dbReference type="Gene3D" id="1.20.1090.10">
    <property type="entry name" value="Dehydroquinate synthase-like - alpha domain"/>
    <property type="match status" value="1"/>
</dbReference>
<dbReference type="Pfam" id="PF00465">
    <property type="entry name" value="Fe-ADH"/>
    <property type="match status" value="1"/>
</dbReference>
<dbReference type="SUPFAM" id="SSF56796">
    <property type="entry name" value="Dehydroquinate synthase-like"/>
    <property type="match status" value="1"/>
</dbReference>
<dbReference type="EMBL" id="FOXX01000002">
    <property type="protein sequence ID" value="SFQ34882.1"/>
    <property type="molecule type" value="Genomic_DNA"/>
</dbReference>
<dbReference type="GeneID" id="93709766"/>
<proteinExistence type="predicted"/>
<dbReference type="PANTHER" id="PTHR43616:SF3">
    <property type="entry name" value="HYDROXYCARBOXYLATE DEHYDROGENASE A"/>
    <property type="match status" value="1"/>
</dbReference>
<comment type="caution">
    <text evidence="4">The sequence shown here is derived from an EMBL/GenBank/DDBJ whole genome shotgun (WGS) entry which is preliminary data.</text>
</comment>
<evidence type="ECO:0000313" key="5">
    <source>
        <dbReference type="Proteomes" id="UP000182762"/>
    </source>
</evidence>
<evidence type="ECO:0000313" key="4">
    <source>
        <dbReference type="EMBL" id="SFQ34882.1"/>
    </source>
</evidence>
<dbReference type="InterPro" id="IPR001670">
    <property type="entry name" value="ADH_Fe/GldA"/>
</dbReference>
<dbReference type="PIRSF" id="PIRSF000112">
    <property type="entry name" value="Glycerol_dehydrogenase"/>
    <property type="match status" value="1"/>
</dbReference>
<evidence type="ECO:0000259" key="3">
    <source>
        <dbReference type="Pfam" id="PF00465"/>
    </source>
</evidence>
<name>A0A1I5XSE3_9BACI</name>
<feature type="domain" description="Alcohol dehydrogenase iron-type/glycerol dehydrogenase GldA" evidence="3">
    <location>
        <begin position="12"/>
        <end position="145"/>
    </location>
</feature>
<keyword evidence="2" id="KW-0560">Oxidoreductase</keyword>
<keyword evidence="5" id="KW-1185">Reference proteome</keyword>
<sequence length="355" mass="39790">MQKNLEVRSGPNYYECQKDVLSSLEERLITLNYKKALWIHGKKSLEAAQPFLPQFHYIQSLFVPYEEKCSLKERDRLASKAKEFRADVIISLGGGSVLDLGKAVANMVDCEVILIPTLASTCSAWTPKSLMYKDGQFHSALSHPKQALMVLIEPRIILHSPVAYLRSGISNTLAKWYELDALMAKEENKTFAMELAHQIAHNSHTLLLAHGKQALIDLATVKLSASLLKTIEIIIMGGGIASSFNSQHETATLFQNSISLNSSSPLLLGEKAAYGIFIQLALEENWDEIDRILPFYRQIKLPYGENIETVEKLASFIAQDKRVHVLFPSLTQQEVADSIQALLHHIQQNERVPVL</sequence>
<organism evidence="4 5">
    <name type="scientific">Priestia endophytica DSM 13796</name>
    <dbReference type="NCBI Taxonomy" id="1121089"/>
    <lineage>
        <taxon>Bacteria</taxon>
        <taxon>Bacillati</taxon>
        <taxon>Bacillota</taxon>
        <taxon>Bacilli</taxon>
        <taxon>Bacillales</taxon>
        <taxon>Bacillaceae</taxon>
        <taxon>Priestia</taxon>
    </lineage>
</organism>
<dbReference type="Gene3D" id="3.40.50.1970">
    <property type="match status" value="1"/>
</dbReference>
<reference evidence="4 5" key="1">
    <citation type="submission" date="2016-10" db="EMBL/GenBank/DDBJ databases">
        <authorList>
            <person name="Varghese N."/>
            <person name="Submissions S."/>
        </authorList>
    </citation>
    <scope>NUCLEOTIDE SEQUENCE [LARGE SCALE GENOMIC DNA]</scope>
    <source>
        <strain evidence="4 5">DSM 13796</strain>
    </source>
</reference>
<keyword evidence="1" id="KW-0479">Metal-binding</keyword>
<gene>
    <name evidence="4" type="ORF">SAMN02745910_01031</name>
</gene>
<protein>
    <submittedName>
        <fullName evidence="4">Uncharacterized oxidoreductase</fullName>
    </submittedName>
</protein>